<evidence type="ECO:0000313" key="3">
    <source>
        <dbReference type="Proteomes" id="UP001164439"/>
    </source>
</evidence>
<feature type="domain" description="Aspartyl/asparaginy/proline hydroxylase" evidence="1">
    <location>
        <begin position="19"/>
        <end position="184"/>
    </location>
</feature>
<proteinExistence type="predicted"/>
<dbReference type="SUPFAM" id="SSF51197">
    <property type="entry name" value="Clavaminate synthase-like"/>
    <property type="match status" value="1"/>
</dbReference>
<accession>A0ABY7K8J1</accession>
<organism evidence="2 3">
    <name type="scientific">Streptomyces cinnabarinus</name>
    <dbReference type="NCBI Taxonomy" id="67287"/>
    <lineage>
        <taxon>Bacteria</taxon>
        <taxon>Bacillati</taxon>
        <taxon>Actinomycetota</taxon>
        <taxon>Actinomycetes</taxon>
        <taxon>Kitasatosporales</taxon>
        <taxon>Streptomycetaceae</taxon>
        <taxon>Streptomyces</taxon>
    </lineage>
</organism>
<keyword evidence="3" id="KW-1185">Reference proteome</keyword>
<dbReference type="InterPro" id="IPR007803">
    <property type="entry name" value="Asp/Arg/Pro-Hydrxlase"/>
</dbReference>
<evidence type="ECO:0000313" key="2">
    <source>
        <dbReference type="EMBL" id="WAZ19955.1"/>
    </source>
</evidence>
<dbReference type="RefSeq" id="WP_269657646.1">
    <property type="nucleotide sequence ID" value="NZ_CP114413.1"/>
</dbReference>
<name>A0ABY7K8J1_9ACTN</name>
<dbReference type="Pfam" id="PF05118">
    <property type="entry name" value="Asp_Arg_Hydrox"/>
    <property type="match status" value="1"/>
</dbReference>
<reference evidence="2" key="1">
    <citation type="submission" date="2022-12" db="EMBL/GenBank/DDBJ databases">
        <authorList>
            <person name="Ruckert C."/>
            <person name="Busche T."/>
            <person name="Kalinowski J."/>
            <person name="Wittmann C."/>
        </authorList>
    </citation>
    <scope>NUCLEOTIDE SEQUENCE</scope>
    <source>
        <strain evidence="2">DSM 40467</strain>
    </source>
</reference>
<dbReference type="Proteomes" id="UP001164439">
    <property type="component" value="Chromosome"/>
</dbReference>
<dbReference type="InterPro" id="IPR027443">
    <property type="entry name" value="IPNS-like_sf"/>
</dbReference>
<protein>
    <submittedName>
        <fullName evidence="2">Aspartyl/asparaginyl beta-hydroxylase domain-containing protein</fullName>
    </submittedName>
</protein>
<gene>
    <name evidence="2" type="ORF">STRCI_001043</name>
</gene>
<evidence type="ECO:0000259" key="1">
    <source>
        <dbReference type="Pfam" id="PF05118"/>
    </source>
</evidence>
<dbReference type="Gene3D" id="2.60.120.330">
    <property type="entry name" value="B-lactam Antibiotic, Isopenicillin N Synthase, Chain"/>
    <property type="match status" value="1"/>
</dbReference>
<sequence>MSSGNNLSAARLKGDFDVERLLAELAVLERTQWAAQRTYGEGLEPSEDTVLDWRVLPLRSPDGRADRTDPGGLGLVEYAATPWLEKTPYIRSILDSLPTELRAVRLMSLGVGAEVDEHRDQPYGLAAGWVRLHIPFVTNPEAVLTLDRQPHTWQPGTFWFGDFSRPHSVRNGGSERRVHLVIDAYVNAELLELFPAEFRDRVRWSEVLLNRPEIQLPEDELSEFQSTFAIPDAFLYGEPEELADASGPDRPARLRLDGGRLVLEVDDEPRAALVHLGEGEFRALGWTAERTVKAERTGDGLRLRFRMRHGSRMEETVRSAATAAA</sequence>
<dbReference type="EMBL" id="CP114413">
    <property type="protein sequence ID" value="WAZ19955.1"/>
    <property type="molecule type" value="Genomic_DNA"/>
</dbReference>